<dbReference type="GO" id="GO:1990189">
    <property type="term" value="F:protein N-terminal-serine acetyltransferase activity"/>
    <property type="evidence" value="ECO:0007669"/>
    <property type="project" value="TreeGrafter"/>
</dbReference>
<evidence type="ECO:0000313" key="2">
    <source>
        <dbReference type="EMBL" id="RRR19875.1"/>
    </source>
</evidence>
<dbReference type="InterPro" id="IPR016181">
    <property type="entry name" value="Acyl_CoA_acyltransferase"/>
</dbReference>
<protein>
    <submittedName>
        <fullName evidence="2">RimJ/RimL family protein N-acetyltransferase</fullName>
    </submittedName>
</protein>
<dbReference type="EMBL" id="QOCI01000001">
    <property type="protein sequence ID" value="RRR19875.1"/>
    <property type="molecule type" value="Genomic_DNA"/>
</dbReference>
<dbReference type="InterPro" id="IPR051908">
    <property type="entry name" value="Ribosomal_N-acetyltransferase"/>
</dbReference>
<dbReference type="RefSeq" id="WP_126984338.1">
    <property type="nucleotide sequence ID" value="NZ_JALXPV010000039.1"/>
</dbReference>
<evidence type="ECO:0000313" key="3">
    <source>
        <dbReference type="Proteomes" id="UP000274327"/>
    </source>
</evidence>
<gene>
    <name evidence="2" type="ORF">DS079_00215</name>
</gene>
<name>A0A426SNX8_9MICO</name>
<dbReference type="PROSITE" id="PS51186">
    <property type="entry name" value="GNAT"/>
    <property type="match status" value="1"/>
</dbReference>
<dbReference type="GO" id="GO:0008999">
    <property type="term" value="F:protein-N-terminal-alanine acetyltransferase activity"/>
    <property type="evidence" value="ECO:0007669"/>
    <property type="project" value="TreeGrafter"/>
</dbReference>
<dbReference type="PANTHER" id="PTHR43441:SF10">
    <property type="entry name" value="ACETYLTRANSFERASE"/>
    <property type="match status" value="1"/>
</dbReference>
<reference evidence="2 3" key="1">
    <citation type="submission" date="2018-07" db="EMBL/GenBank/DDBJ databases">
        <title>Brachybacteriurn paraconglorneratum KCTC 9916.</title>
        <authorList>
            <person name="Li Y."/>
        </authorList>
    </citation>
    <scope>NUCLEOTIDE SEQUENCE [LARGE SCALE GENOMIC DNA]</scope>
    <source>
        <strain evidence="2 3">KCTC 9916</strain>
    </source>
</reference>
<proteinExistence type="predicted"/>
<dbReference type="AlphaFoldDB" id="A0A426SNX8"/>
<dbReference type="SUPFAM" id="SSF55729">
    <property type="entry name" value="Acyl-CoA N-acyltransferases (Nat)"/>
    <property type="match status" value="1"/>
</dbReference>
<organism evidence="2 3">
    <name type="scientific">Brachybacterium paraconglomeratum</name>
    <dbReference type="NCBI Taxonomy" id="173362"/>
    <lineage>
        <taxon>Bacteria</taxon>
        <taxon>Bacillati</taxon>
        <taxon>Actinomycetota</taxon>
        <taxon>Actinomycetes</taxon>
        <taxon>Micrococcales</taxon>
        <taxon>Dermabacteraceae</taxon>
        <taxon>Brachybacterium</taxon>
    </lineage>
</organism>
<dbReference type="Gene3D" id="3.40.630.30">
    <property type="match status" value="1"/>
</dbReference>
<sequence length="208" mass="23264">MVHVWPLVLRDGELTLRPLRRRDRGDFERLRARSADWLRPWDATDPLSERGPADFRTLRRWADEQARLGTSLPLAMVVGGRVVGQITAGPIQYGAVRSAVLGYWVDREMAGRGLAPRAAALVIDHLFAELGLHRVEVTVRPENAPSLRVVQKLNLRPEGLRRAAIHVDGGWRDHLVFALTAEEVATDHAGYGVLRRLHREHPSPAPTG</sequence>
<keyword evidence="3" id="KW-1185">Reference proteome</keyword>
<dbReference type="PANTHER" id="PTHR43441">
    <property type="entry name" value="RIBOSOMAL-PROTEIN-SERINE ACETYLTRANSFERASE"/>
    <property type="match status" value="1"/>
</dbReference>
<dbReference type="Pfam" id="PF13302">
    <property type="entry name" value="Acetyltransf_3"/>
    <property type="match status" value="1"/>
</dbReference>
<dbReference type="GeneID" id="78119454"/>
<keyword evidence="2" id="KW-0808">Transferase</keyword>
<dbReference type="InterPro" id="IPR000182">
    <property type="entry name" value="GNAT_dom"/>
</dbReference>
<dbReference type="Proteomes" id="UP000274327">
    <property type="component" value="Unassembled WGS sequence"/>
</dbReference>
<accession>A0A426SNX8</accession>
<evidence type="ECO:0000259" key="1">
    <source>
        <dbReference type="PROSITE" id="PS51186"/>
    </source>
</evidence>
<dbReference type="GO" id="GO:0005737">
    <property type="term" value="C:cytoplasm"/>
    <property type="evidence" value="ECO:0007669"/>
    <property type="project" value="TreeGrafter"/>
</dbReference>
<comment type="caution">
    <text evidence="2">The sequence shown here is derived from an EMBL/GenBank/DDBJ whole genome shotgun (WGS) entry which is preliminary data.</text>
</comment>
<feature type="domain" description="N-acetyltransferase" evidence="1">
    <location>
        <begin position="14"/>
        <end position="182"/>
    </location>
</feature>